<protein>
    <submittedName>
        <fullName evidence="7">Sugar ABC transporter permease protein</fullName>
    </submittedName>
</protein>
<dbReference type="CDD" id="cd06580">
    <property type="entry name" value="TM_PBP1_transp_TpRbsC_like"/>
    <property type="match status" value="1"/>
</dbReference>
<feature type="transmembrane region" description="Helical" evidence="6">
    <location>
        <begin position="6"/>
        <end position="29"/>
    </location>
</feature>
<feature type="transmembrane region" description="Helical" evidence="6">
    <location>
        <begin position="138"/>
        <end position="160"/>
    </location>
</feature>
<dbReference type="GO" id="GO:0005886">
    <property type="term" value="C:plasma membrane"/>
    <property type="evidence" value="ECO:0007669"/>
    <property type="project" value="UniProtKB-SubCell"/>
</dbReference>
<dbReference type="Pfam" id="PF02653">
    <property type="entry name" value="BPD_transp_2"/>
    <property type="match status" value="1"/>
</dbReference>
<sequence length="303" mass="32775">MTLETVIPILALFFVFFSIITTGSIAGLYSEKAGVVNIAINGVMIIGATVYGLFSILFDVSNMAMQLILIPLAALFSGLFSLLHGFLTIKLKGNHIISGVALNILAPAIAFALLKIYGNSSRFESPVNELAFGPHRTFLNIFSLKLLIVTALIFVTWFVFSKTKFGLRFSAVGENPHAVAAAGINVNRMKWFGVFLSGLIAGIAGAFYFQYLGSSFTGDVQGLGFLSLTILIMGRWKIILIVIYGFIFSFLYTISISLAGNFGDFLAIIEAAPYLVTILILGLTSRKDLAPKALGIPYDKSLK</sequence>
<dbReference type="GO" id="GO:0022857">
    <property type="term" value="F:transmembrane transporter activity"/>
    <property type="evidence" value="ECO:0007669"/>
    <property type="project" value="InterPro"/>
</dbReference>
<comment type="subcellular location">
    <subcellularLocation>
        <location evidence="1">Cell membrane</location>
        <topology evidence="1">Multi-pass membrane protein</topology>
    </subcellularLocation>
</comment>
<accession>A0A014KVI9</accession>
<keyword evidence="5 6" id="KW-0472">Membrane</keyword>
<feature type="transmembrane region" description="Helical" evidence="6">
    <location>
        <begin position="96"/>
        <end position="118"/>
    </location>
</feature>
<evidence type="ECO:0000256" key="6">
    <source>
        <dbReference type="SAM" id="Phobius"/>
    </source>
</evidence>
<evidence type="ECO:0000256" key="4">
    <source>
        <dbReference type="ARBA" id="ARBA00022989"/>
    </source>
</evidence>
<dbReference type="AlphaFoldDB" id="A0A014KVI9"/>
<comment type="caution">
    <text evidence="7">The sequence shown here is derived from an EMBL/GenBank/DDBJ whole genome shotgun (WGS) entry which is preliminary data.</text>
</comment>
<dbReference type="RefSeq" id="WP_044284306.1">
    <property type="nucleotide sequence ID" value="NZ_JFAD01000026.1"/>
</dbReference>
<keyword evidence="2" id="KW-1003">Cell membrane</keyword>
<evidence type="ECO:0000256" key="3">
    <source>
        <dbReference type="ARBA" id="ARBA00022692"/>
    </source>
</evidence>
<evidence type="ECO:0000256" key="5">
    <source>
        <dbReference type="ARBA" id="ARBA00023136"/>
    </source>
</evidence>
<feature type="transmembrane region" description="Helical" evidence="6">
    <location>
        <begin position="265"/>
        <end position="284"/>
    </location>
</feature>
<evidence type="ECO:0000256" key="2">
    <source>
        <dbReference type="ARBA" id="ARBA00022475"/>
    </source>
</evidence>
<feature type="transmembrane region" description="Helical" evidence="6">
    <location>
        <begin position="238"/>
        <end position="259"/>
    </location>
</feature>
<evidence type="ECO:0000256" key="1">
    <source>
        <dbReference type="ARBA" id="ARBA00004651"/>
    </source>
</evidence>
<dbReference type="eggNOG" id="COG1079">
    <property type="taxonomic scope" value="Bacteria"/>
</dbReference>
<dbReference type="Proteomes" id="UP000020977">
    <property type="component" value="Unassembled WGS sequence"/>
</dbReference>
<dbReference type="InterPro" id="IPR001851">
    <property type="entry name" value="ABC_transp_permease"/>
</dbReference>
<gene>
    <name evidence="7" type="ORF">MOVI_4740</name>
</gene>
<dbReference type="EMBL" id="JFAD01000026">
    <property type="protein sequence ID" value="EXU61016.1"/>
    <property type="molecule type" value="Genomic_DNA"/>
</dbReference>
<dbReference type="STRING" id="1188239.MOVI_4740"/>
<evidence type="ECO:0000313" key="7">
    <source>
        <dbReference type="EMBL" id="EXU61016.1"/>
    </source>
</evidence>
<feature type="transmembrane region" description="Helical" evidence="6">
    <location>
        <begin position="36"/>
        <end position="58"/>
    </location>
</feature>
<feature type="transmembrane region" description="Helical" evidence="6">
    <location>
        <begin position="191"/>
        <end position="209"/>
    </location>
</feature>
<dbReference type="PANTHER" id="PTHR43370">
    <property type="entry name" value="SUGAR ABC TRANSPORTER INTEGRAL MEMBRANE PROTEIN-RELATED"/>
    <property type="match status" value="1"/>
</dbReference>
<keyword evidence="3 6" id="KW-0812">Transmembrane</keyword>
<keyword evidence="4 6" id="KW-1133">Transmembrane helix</keyword>
<organism evidence="7 8">
    <name type="scientific">Mesomycoplasma ovipneumoniae 14811</name>
    <dbReference type="NCBI Taxonomy" id="1188239"/>
    <lineage>
        <taxon>Bacteria</taxon>
        <taxon>Bacillati</taxon>
        <taxon>Mycoplasmatota</taxon>
        <taxon>Mycoplasmoidales</taxon>
        <taxon>Metamycoplasmataceae</taxon>
        <taxon>Mesomycoplasma</taxon>
    </lineage>
</organism>
<name>A0A014KVI9_9BACT</name>
<feature type="transmembrane region" description="Helical" evidence="6">
    <location>
        <begin position="64"/>
        <end position="89"/>
    </location>
</feature>
<evidence type="ECO:0000313" key="8">
    <source>
        <dbReference type="Proteomes" id="UP000020977"/>
    </source>
</evidence>
<reference evidence="7 8" key="1">
    <citation type="submission" date="2014-03" db="EMBL/GenBank/DDBJ databases">
        <title>Genome sequence of Mycoplasma ovipneumoniae strain 14811.</title>
        <authorList>
            <person name="Sirand-Pugnet P."/>
            <person name="Breton M."/>
            <person name="Dordet-Frisoni E."/>
            <person name="Baranowski E."/>
            <person name="Barre A."/>
            <person name="Couture C."/>
            <person name="Dupuy V."/>
            <person name="Gaurivaud P."/>
            <person name="Jacob D."/>
            <person name="Lemaitre C."/>
            <person name="Manso-Silvan L."/>
            <person name="Nikolski M."/>
            <person name="Nouvel L.-X."/>
            <person name="Poumarat F."/>
            <person name="Tardy F."/>
            <person name="Thebault P."/>
            <person name="Theil S."/>
            <person name="Citti C."/>
            <person name="Thiaucourt F."/>
            <person name="Blanchard A."/>
        </authorList>
    </citation>
    <scope>NUCLEOTIDE SEQUENCE [LARGE SCALE GENOMIC DNA]</scope>
    <source>
        <strain evidence="7 8">14811</strain>
    </source>
</reference>
<proteinExistence type="predicted"/>
<dbReference type="PANTHER" id="PTHR43370:SF1">
    <property type="entry name" value="GUANOSINE ABC TRANSPORTER PERMEASE PROTEIN NUPQ"/>
    <property type="match status" value="1"/>
</dbReference>